<dbReference type="PROSITE" id="PS50949">
    <property type="entry name" value="HTH_GNTR"/>
    <property type="match status" value="1"/>
</dbReference>
<dbReference type="InterPro" id="IPR036388">
    <property type="entry name" value="WH-like_DNA-bd_sf"/>
</dbReference>
<dbReference type="EMBL" id="JAAFGS010000001">
    <property type="protein sequence ID" value="NGZ74194.1"/>
    <property type="molecule type" value="Genomic_DNA"/>
</dbReference>
<dbReference type="PANTHER" id="PTHR38445:SF12">
    <property type="entry name" value="GNTR-FAMILY TRANSCRIPTIONAL REGULATOR"/>
    <property type="match status" value="1"/>
</dbReference>
<feature type="domain" description="HTH gntR-type" evidence="4">
    <location>
        <begin position="11"/>
        <end position="79"/>
    </location>
</feature>
<protein>
    <submittedName>
        <fullName evidence="5">GntR family transcriptional regulator</fullName>
    </submittedName>
</protein>
<comment type="caution">
    <text evidence="5">The sequence shown here is derived from an EMBL/GenBank/DDBJ whole genome shotgun (WGS) entry which is preliminary data.</text>
</comment>
<accession>A0ABX0F2L4</accession>
<proteinExistence type="predicted"/>
<dbReference type="PANTHER" id="PTHR38445">
    <property type="entry name" value="HTH-TYPE TRANSCRIPTIONAL REPRESSOR YTRA"/>
    <property type="match status" value="1"/>
</dbReference>
<dbReference type="Gene3D" id="1.10.10.10">
    <property type="entry name" value="Winged helix-like DNA-binding domain superfamily/Winged helix DNA-binding domain"/>
    <property type="match status" value="1"/>
</dbReference>
<evidence type="ECO:0000256" key="2">
    <source>
        <dbReference type="ARBA" id="ARBA00023125"/>
    </source>
</evidence>
<evidence type="ECO:0000313" key="6">
    <source>
        <dbReference type="Proteomes" id="UP000800303"/>
    </source>
</evidence>
<gene>
    <name evidence="5" type="ORF">GYN08_02615</name>
</gene>
<dbReference type="SUPFAM" id="SSF46785">
    <property type="entry name" value="Winged helix' DNA-binding domain"/>
    <property type="match status" value="1"/>
</dbReference>
<name>A0ABX0F2L4_9BACL</name>
<evidence type="ECO:0000313" key="5">
    <source>
        <dbReference type="EMBL" id="NGZ74194.1"/>
    </source>
</evidence>
<keyword evidence="1" id="KW-0805">Transcription regulation</keyword>
<evidence type="ECO:0000259" key="4">
    <source>
        <dbReference type="PROSITE" id="PS50949"/>
    </source>
</evidence>
<dbReference type="Proteomes" id="UP000800303">
    <property type="component" value="Unassembled WGS sequence"/>
</dbReference>
<reference evidence="5 6" key="1">
    <citation type="submission" date="2020-01" db="EMBL/GenBank/DDBJ databases">
        <title>Polyphasic characterisation and genomic insights into a novel alkali tolerant bacterium VR-M41.</title>
        <authorList>
            <person name="Vemuluri V.R."/>
        </authorList>
    </citation>
    <scope>NUCLEOTIDE SEQUENCE [LARGE SCALE GENOMIC DNA]</scope>
    <source>
        <strain evidence="5 6">VR-M41</strain>
    </source>
</reference>
<evidence type="ECO:0000256" key="1">
    <source>
        <dbReference type="ARBA" id="ARBA00023015"/>
    </source>
</evidence>
<dbReference type="CDD" id="cd07377">
    <property type="entry name" value="WHTH_GntR"/>
    <property type="match status" value="1"/>
</dbReference>
<evidence type="ECO:0000256" key="3">
    <source>
        <dbReference type="ARBA" id="ARBA00023163"/>
    </source>
</evidence>
<keyword evidence="2" id="KW-0238">DNA-binding</keyword>
<dbReference type="InterPro" id="IPR036390">
    <property type="entry name" value="WH_DNA-bd_sf"/>
</dbReference>
<dbReference type="SMART" id="SM00345">
    <property type="entry name" value="HTH_GNTR"/>
    <property type="match status" value="1"/>
</dbReference>
<keyword evidence="6" id="KW-1185">Reference proteome</keyword>
<dbReference type="RefSeq" id="WP_166272231.1">
    <property type="nucleotide sequence ID" value="NZ_JAAFGS010000001.1"/>
</dbReference>
<keyword evidence="3" id="KW-0804">Transcription</keyword>
<organism evidence="5 6">
    <name type="scientific">Saccharibacillus alkalitolerans</name>
    <dbReference type="NCBI Taxonomy" id="2705290"/>
    <lineage>
        <taxon>Bacteria</taxon>
        <taxon>Bacillati</taxon>
        <taxon>Bacillota</taxon>
        <taxon>Bacilli</taxon>
        <taxon>Bacillales</taxon>
        <taxon>Paenibacillaceae</taxon>
        <taxon>Saccharibacillus</taxon>
    </lineage>
</organism>
<dbReference type="InterPro" id="IPR000524">
    <property type="entry name" value="Tscrpt_reg_HTH_GntR"/>
</dbReference>
<dbReference type="Pfam" id="PF00392">
    <property type="entry name" value="GntR"/>
    <property type="match status" value="1"/>
</dbReference>
<sequence length="136" mass="15117">MFVELDLQSDVPIYKQLADQLIEGIASGALTPGQPLPSVRMLAADLDINLHTVNKAYQMLKQDGFLEIHRKKGVIVQPGTLPRADEAFRERLRRDLRPLAAETVARGMGEDELLELLRSLYRSIQNPPTDKGGTSP</sequence>